<evidence type="ECO:0000256" key="4">
    <source>
        <dbReference type="ARBA" id="ARBA00022692"/>
    </source>
</evidence>
<keyword evidence="7" id="KW-0762">Sugar transport</keyword>
<feature type="transmembrane region" description="Helical" evidence="7">
    <location>
        <begin position="422"/>
        <end position="442"/>
    </location>
</feature>
<accession>A0A9P4S845</accession>
<keyword evidence="4 7" id="KW-0812">Transmembrane</keyword>
<dbReference type="PANTHER" id="PTHR11132">
    <property type="entry name" value="SOLUTE CARRIER FAMILY 35"/>
    <property type="match status" value="1"/>
</dbReference>
<feature type="transmembrane region" description="Helical" evidence="7">
    <location>
        <begin position="145"/>
        <end position="174"/>
    </location>
</feature>
<dbReference type="AlphaFoldDB" id="A0A9P4S845"/>
<dbReference type="GO" id="GO:0030659">
    <property type="term" value="C:cytoplasmic vesicle membrane"/>
    <property type="evidence" value="ECO:0007669"/>
    <property type="project" value="UniProtKB-SubCell"/>
</dbReference>
<keyword evidence="7" id="KW-0333">Golgi apparatus</keyword>
<comment type="subunit">
    <text evidence="3 7">Homooligomer.</text>
</comment>
<comment type="similarity">
    <text evidence="2 7">Belongs to the TPT transporter family. SLC35D subfamily.</text>
</comment>
<evidence type="ECO:0000313" key="9">
    <source>
        <dbReference type="EMBL" id="KAF2837621.1"/>
    </source>
</evidence>
<comment type="subcellular location">
    <subcellularLocation>
        <location evidence="7">Golgi apparatus membrane</location>
        <topology evidence="7">Multi-pass membrane protein</topology>
    </subcellularLocation>
    <subcellularLocation>
        <location evidence="7">Cytoplasmic vesicle membrane</location>
        <topology evidence="7">Multi-pass membrane protein</topology>
    </subcellularLocation>
    <subcellularLocation>
        <location evidence="7">Endoplasmic reticulum membrane</location>
        <topology evidence="7">Multi-pass membrane protein</topology>
    </subcellularLocation>
</comment>
<reference evidence="9" key="1">
    <citation type="journal article" date="2020" name="Stud. Mycol.">
        <title>101 Dothideomycetes genomes: a test case for predicting lifestyles and emergence of pathogens.</title>
        <authorList>
            <person name="Haridas S."/>
            <person name="Albert R."/>
            <person name="Binder M."/>
            <person name="Bloem J."/>
            <person name="Labutti K."/>
            <person name="Salamov A."/>
            <person name="Andreopoulos B."/>
            <person name="Baker S."/>
            <person name="Barry K."/>
            <person name="Bills G."/>
            <person name="Bluhm B."/>
            <person name="Cannon C."/>
            <person name="Castanera R."/>
            <person name="Culley D."/>
            <person name="Daum C."/>
            <person name="Ezra D."/>
            <person name="Gonzalez J."/>
            <person name="Henrissat B."/>
            <person name="Kuo A."/>
            <person name="Liang C."/>
            <person name="Lipzen A."/>
            <person name="Lutzoni F."/>
            <person name="Magnuson J."/>
            <person name="Mondo S."/>
            <person name="Nolan M."/>
            <person name="Ohm R."/>
            <person name="Pangilinan J."/>
            <person name="Park H.-J."/>
            <person name="Ramirez L."/>
            <person name="Alfaro M."/>
            <person name="Sun H."/>
            <person name="Tritt A."/>
            <person name="Yoshinaga Y."/>
            <person name="Zwiers L.-H."/>
            <person name="Turgeon B."/>
            <person name="Goodwin S."/>
            <person name="Spatafora J."/>
            <person name="Crous P."/>
            <person name="Grigoriev I."/>
        </authorList>
    </citation>
    <scope>NUCLEOTIDE SEQUENCE</scope>
    <source>
        <strain evidence="9">CBS 101060</strain>
    </source>
</reference>
<proteinExistence type="inferred from homology"/>
<evidence type="ECO:0000256" key="3">
    <source>
        <dbReference type="ARBA" id="ARBA00011182"/>
    </source>
</evidence>
<gene>
    <name evidence="9" type="ORF">M501DRAFT_1006656</name>
</gene>
<feature type="compositionally biased region" description="Basic and acidic residues" evidence="8">
    <location>
        <begin position="26"/>
        <end position="39"/>
    </location>
</feature>
<feature type="region of interest" description="Disordered" evidence="8">
    <location>
        <begin position="23"/>
        <end position="113"/>
    </location>
</feature>
<dbReference type="InterPro" id="IPR050186">
    <property type="entry name" value="TPT_transporter"/>
</dbReference>
<dbReference type="EMBL" id="MU006099">
    <property type="protein sequence ID" value="KAF2837621.1"/>
    <property type="molecule type" value="Genomic_DNA"/>
</dbReference>
<keyword evidence="10" id="KW-1185">Reference proteome</keyword>
<dbReference type="OrthoDB" id="5547497at2759"/>
<dbReference type="Proteomes" id="UP000799429">
    <property type="component" value="Unassembled WGS sequence"/>
</dbReference>
<keyword evidence="7" id="KW-0256">Endoplasmic reticulum</keyword>
<evidence type="ECO:0000256" key="2">
    <source>
        <dbReference type="ARBA" id="ARBA00010425"/>
    </source>
</evidence>
<feature type="compositionally biased region" description="Basic and acidic residues" evidence="8">
    <location>
        <begin position="46"/>
        <end position="64"/>
    </location>
</feature>
<dbReference type="GO" id="GO:0005789">
    <property type="term" value="C:endoplasmic reticulum membrane"/>
    <property type="evidence" value="ECO:0007669"/>
    <property type="project" value="UniProtKB-SubCell"/>
</dbReference>
<organism evidence="9 10">
    <name type="scientific">Patellaria atrata CBS 101060</name>
    <dbReference type="NCBI Taxonomy" id="1346257"/>
    <lineage>
        <taxon>Eukaryota</taxon>
        <taxon>Fungi</taxon>
        <taxon>Dikarya</taxon>
        <taxon>Ascomycota</taxon>
        <taxon>Pezizomycotina</taxon>
        <taxon>Dothideomycetes</taxon>
        <taxon>Dothideomycetes incertae sedis</taxon>
        <taxon>Patellariales</taxon>
        <taxon>Patellariaceae</taxon>
        <taxon>Patellaria</taxon>
    </lineage>
</organism>
<evidence type="ECO:0000313" key="10">
    <source>
        <dbReference type="Proteomes" id="UP000799429"/>
    </source>
</evidence>
<protein>
    <recommendedName>
        <fullName evidence="7">GDP-mannose transporter</fullName>
        <shortName evidence="7">GMT</shortName>
    </recommendedName>
</protein>
<feature type="transmembrane region" description="Helical" evidence="7">
    <location>
        <begin position="186"/>
        <end position="210"/>
    </location>
</feature>
<feature type="transmembrane region" description="Helical" evidence="7">
    <location>
        <begin position="331"/>
        <end position="353"/>
    </location>
</feature>
<sequence length="546" mass="60205">MNRPRPFNSGNPFKPAIQYLSNISKSDLRPKHSHYRDPSLDDTEFETPKRAFARTREADMESRSSQHSRHSSGELQPGAIPLIDFSRSPSPFHARSRSAATSEDEDDFYEPESSIRPLVRSSVGSGSGIRGSWKRILKSGGLGSFLFGTWLGWQIYVTILVLWFFLCGFGLLIMNRLILATGVYKIPYPLIATLIQLSMTHSLLVMCASLTRMLAGPLRSIGMSAVVAPSQPTTPVAPGYRGSGKGPNTLRYLYRWFVGGNGGIAGGGIFEFDRKTARQVLPLAAVYIGKVLLSNISFTYSEPSTYTLARIGIVPLSIILTSTLNRTTYSIGTLSSALTALLNLLLASVRSSVRVNWESIVAGVFSSAFTALYPILLLRTYRALVSDLVPQGDILTGYVTSTGTSADEPTGSREETRAYWRTLHYTSLLSLIILTPLVLIFGELHDIIYNCYVLDVPFFWFLNFCGAIGSVCVFASTLLLVKATSPLTVTFIGVPRAALQLVALNHFKMPVHSWVGISMCWACSVWFVKARREEGRVLEKLRLEGR</sequence>
<dbReference type="GO" id="GO:0000139">
    <property type="term" value="C:Golgi membrane"/>
    <property type="evidence" value="ECO:0007669"/>
    <property type="project" value="UniProtKB-SubCell"/>
</dbReference>
<keyword evidence="7" id="KW-0813">Transport</keyword>
<evidence type="ECO:0000256" key="7">
    <source>
        <dbReference type="RuleBase" id="RU367097"/>
    </source>
</evidence>
<feature type="transmembrane region" description="Helical" evidence="7">
    <location>
        <begin position="359"/>
        <end position="378"/>
    </location>
</feature>
<keyword evidence="5 7" id="KW-1133">Transmembrane helix</keyword>
<evidence type="ECO:0000256" key="8">
    <source>
        <dbReference type="SAM" id="MobiDB-lite"/>
    </source>
</evidence>
<name>A0A9P4S845_9PEZI</name>
<keyword evidence="7" id="KW-0968">Cytoplasmic vesicle</keyword>
<comment type="caution">
    <text evidence="9">The sequence shown here is derived from an EMBL/GenBank/DDBJ whole genome shotgun (WGS) entry which is preliminary data.</text>
</comment>
<evidence type="ECO:0000256" key="6">
    <source>
        <dbReference type="ARBA" id="ARBA00023136"/>
    </source>
</evidence>
<evidence type="ECO:0000256" key="1">
    <source>
        <dbReference type="ARBA" id="ARBA00003420"/>
    </source>
</evidence>
<evidence type="ECO:0000256" key="5">
    <source>
        <dbReference type="ARBA" id="ARBA00022989"/>
    </source>
</evidence>
<keyword evidence="6 7" id="KW-0472">Membrane</keyword>
<comment type="function">
    <text evidence="1 7">Involved in the import of GDP-mannose from the cytoplasm into the Golgi lumen.</text>
</comment>
<feature type="transmembrane region" description="Helical" evidence="7">
    <location>
        <begin position="458"/>
        <end position="480"/>
    </location>
</feature>